<keyword evidence="5" id="KW-1185">Reference proteome</keyword>
<dbReference type="GO" id="GO:0001650">
    <property type="term" value="C:fibrillar center"/>
    <property type="evidence" value="ECO:0007669"/>
    <property type="project" value="TreeGrafter"/>
</dbReference>
<evidence type="ECO:0000313" key="4">
    <source>
        <dbReference type="EMBL" id="NWI65896.1"/>
    </source>
</evidence>
<evidence type="ECO:0000256" key="1">
    <source>
        <dbReference type="SAM" id="MobiDB-lite"/>
    </source>
</evidence>
<feature type="region of interest" description="Disordered" evidence="1">
    <location>
        <begin position="485"/>
        <end position="521"/>
    </location>
</feature>
<comment type="caution">
    <text evidence="4">The sequence shown here is derived from an EMBL/GenBank/DDBJ whole genome shotgun (WGS) entry which is preliminary data.</text>
</comment>
<dbReference type="InterPro" id="IPR049090">
    <property type="entry name" value="TAF1C_HB"/>
</dbReference>
<dbReference type="InterPro" id="IPR049087">
    <property type="entry name" value="TAF1C_beta-prop"/>
</dbReference>
<sequence length="651" mass="72599">QLGHFFVDHPEDAFGSLGRLLHQNFYLGNSKLKVSLRHSTIRMTALMEEIDCLEARRGCPQQRQAPRLRWFSHLCRDWLYEVPLALLADCAHEELLLHWANLLFDDSPTGGALAWLPPEGTGARTGRLVYPGGQAMNHLYFQDVVLDELPRARGSPAQFELNGRIQQVAAARVDGEDFVGVRSDYHCGVWRVPGRTGLAPTPLQVIRTDVPASCLTVSPHLPGELAVCTQSGAVYLWNVEMGLQRLRHDPQTMFFRDDSPWRWSDFTAHPRVLSCADRTGLQCLDTRAPERCHFDLFKVGEEAGCQRGERVVLPLYLGRAHPSQHLVTTQFSVYVLDERLPMVPALKWAHMMKAPPLFAHLTPGGPGRSQKLLLGASRTQELLLLQYRGKSAHLGRFWAVLPSAGGSCSACQLAGPPQKLHSIAGCLQHLPAQLPHRHRLLQQRLGAPAAGLAAALLENGLRESLLVFQLSEAGDVFCQRLTHEAEQPPAPTSGDEATQPPAPTSGDEATQTPPSPAVPSPAAALRYRRWLKALSKGCGESPQHSWRPTLSQRRLFTRKDLETPPGPSTLHHEARQRLRQAMREGSCARRWDTAAPQPLPLEPPVTGADPLSARLTASWLGDWWQWWEERSSSGVARRQRALRERRRQQKR</sequence>
<organism evidence="4 5">
    <name type="scientific">Todus mexicanus</name>
    <name type="common">Puerto Rican tody</name>
    <dbReference type="NCBI Taxonomy" id="135184"/>
    <lineage>
        <taxon>Eukaryota</taxon>
        <taxon>Metazoa</taxon>
        <taxon>Chordata</taxon>
        <taxon>Craniata</taxon>
        <taxon>Vertebrata</taxon>
        <taxon>Euteleostomi</taxon>
        <taxon>Archelosauria</taxon>
        <taxon>Archosauria</taxon>
        <taxon>Dinosauria</taxon>
        <taxon>Saurischia</taxon>
        <taxon>Theropoda</taxon>
        <taxon>Coelurosauria</taxon>
        <taxon>Aves</taxon>
        <taxon>Neognathae</taxon>
        <taxon>Neoaves</taxon>
        <taxon>Telluraves</taxon>
        <taxon>Coraciimorphae</taxon>
        <taxon>Coraciiformes</taxon>
        <taxon>Todidae</taxon>
        <taxon>Todus</taxon>
    </lineage>
</organism>
<dbReference type="InterPro" id="IPR036322">
    <property type="entry name" value="WD40_repeat_dom_sf"/>
</dbReference>
<feature type="domain" description="TAF1C beta-propeller" evidence="2">
    <location>
        <begin position="179"/>
        <end position="318"/>
    </location>
</feature>
<dbReference type="PANTHER" id="PTHR15319:SF1">
    <property type="entry name" value="TATA BOX-BINDING PROTEIN-ASSOCIATED FACTOR RNA POLYMERASE I SUBUNIT C"/>
    <property type="match status" value="1"/>
</dbReference>
<dbReference type="SUPFAM" id="SSF50978">
    <property type="entry name" value="WD40 repeat-like"/>
    <property type="match status" value="1"/>
</dbReference>
<dbReference type="AlphaFoldDB" id="A0A851DDL4"/>
<reference evidence="4" key="1">
    <citation type="submission" date="2019-10" db="EMBL/GenBank/DDBJ databases">
        <title>Bird 10,000 Genomes (B10K) Project - Family phase.</title>
        <authorList>
            <person name="Zhang G."/>
        </authorList>
    </citation>
    <scope>NUCLEOTIDE SEQUENCE</scope>
    <source>
        <strain evidence="4">B10K-DU-002-69</strain>
        <tissue evidence="4">Muscle</tissue>
    </source>
</reference>
<evidence type="ECO:0000259" key="2">
    <source>
        <dbReference type="Pfam" id="PF20641"/>
    </source>
</evidence>
<feature type="non-terminal residue" evidence="4">
    <location>
        <position position="651"/>
    </location>
</feature>
<evidence type="ECO:0000259" key="3">
    <source>
        <dbReference type="Pfam" id="PF20642"/>
    </source>
</evidence>
<evidence type="ECO:0000313" key="5">
    <source>
        <dbReference type="Proteomes" id="UP000660247"/>
    </source>
</evidence>
<dbReference type="Pfam" id="PF20641">
    <property type="entry name" value="TAF1C_beta-prop"/>
    <property type="match status" value="1"/>
</dbReference>
<gene>
    <name evidence="4" type="primary">Taf1c</name>
    <name evidence="4" type="ORF">TODMEX_R06091</name>
</gene>
<name>A0A851DDL4_TODME</name>
<dbReference type="EMBL" id="WEIS01041620">
    <property type="protein sequence ID" value="NWI65896.1"/>
    <property type="molecule type" value="Genomic_DNA"/>
</dbReference>
<feature type="compositionally biased region" description="Basic residues" evidence="1">
    <location>
        <begin position="637"/>
        <end position="651"/>
    </location>
</feature>
<accession>A0A851DDL4</accession>
<feature type="domain" description="TAF1C helical bundle" evidence="3">
    <location>
        <begin position="440"/>
        <end position="649"/>
    </location>
</feature>
<dbReference type="InterPro" id="IPR038801">
    <property type="entry name" value="TAF1C"/>
</dbReference>
<feature type="region of interest" description="Disordered" evidence="1">
    <location>
        <begin position="631"/>
        <end position="651"/>
    </location>
</feature>
<dbReference type="GO" id="GO:0001164">
    <property type="term" value="F:RNA polymerase I core promoter sequence-specific DNA binding"/>
    <property type="evidence" value="ECO:0007669"/>
    <property type="project" value="TreeGrafter"/>
</dbReference>
<dbReference type="PANTHER" id="PTHR15319">
    <property type="entry name" value="TATA BOX-BINDING PROTEIN ASSOCIATED FACTOR RNA POLYMERASE I SUBUNIT C"/>
    <property type="match status" value="1"/>
</dbReference>
<dbReference type="Proteomes" id="UP000660247">
    <property type="component" value="Unassembled WGS sequence"/>
</dbReference>
<dbReference type="OrthoDB" id="2382881at2759"/>
<protein>
    <submittedName>
        <fullName evidence="4">TAF1C polymerase</fullName>
    </submittedName>
</protein>
<dbReference type="Pfam" id="PF20642">
    <property type="entry name" value="TAF1C_HB"/>
    <property type="match status" value="1"/>
</dbReference>
<feature type="non-terminal residue" evidence="4">
    <location>
        <position position="1"/>
    </location>
</feature>
<proteinExistence type="predicted"/>